<organism evidence="1 2">
    <name type="scientific">Streptococcus mitis</name>
    <dbReference type="NCBI Taxonomy" id="28037"/>
    <lineage>
        <taxon>Bacteria</taxon>
        <taxon>Bacillati</taxon>
        <taxon>Bacillota</taxon>
        <taxon>Bacilli</taxon>
        <taxon>Lactobacillales</taxon>
        <taxon>Streptococcaceae</taxon>
        <taxon>Streptococcus</taxon>
        <taxon>Streptococcus mitis group</taxon>
    </lineage>
</organism>
<accession>A0A3R9IYE0</accession>
<name>A0A3R9IYE0_STRMT</name>
<dbReference type="EMBL" id="RJNH01000013">
    <property type="protein sequence ID" value="RSI59608.1"/>
    <property type="molecule type" value="Genomic_DNA"/>
</dbReference>
<reference evidence="1 2" key="1">
    <citation type="submission" date="2018-11" db="EMBL/GenBank/DDBJ databases">
        <title>Species Designations Belie Phenotypic and Genotypic Heterogeneity in Oral Streptococci.</title>
        <authorList>
            <person name="Velsko I."/>
        </authorList>
    </citation>
    <scope>NUCLEOTIDE SEQUENCE [LARGE SCALE GENOMIC DNA]</scope>
    <source>
        <strain evidence="1 2">BCC15</strain>
    </source>
</reference>
<evidence type="ECO:0000313" key="1">
    <source>
        <dbReference type="EMBL" id="RSI59608.1"/>
    </source>
</evidence>
<proteinExistence type="predicted"/>
<sequence length="56" mass="6374">MRNNLVKKIESKISEIKSDSTRSLSKGQLDLLVNTNASTRALEDFLEDVTFVVKYQ</sequence>
<dbReference type="RefSeq" id="WP_185756809.1">
    <property type="nucleotide sequence ID" value="NZ_RJNH01000013.1"/>
</dbReference>
<dbReference type="Proteomes" id="UP000278653">
    <property type="component" value="Unassembled WGS sequence"/>
</dbReference>
<comment type="caution">
    <text evidence="1">The sequence shown here is derived from an EMBL/GenBank/DDBJ whole genome shotgun (WGS) entry which is preliminary data.</text>
</comment>
<dbReference type="AlphaFoldDB" id="A0A3R9IYE0"/>
<evidence type="ECO:0000313" key="2">
    <source>
        <dbReference type="Proteomes" id="UP000278653"/>
    </source>
</evidence>
<gene>
    <name evidence="1" type="ORF">D8865_09045</name>
</gene>
<protein>
    <submittedName>
        <fullName evidence="1">Uncharacterized protein</fullName>
    </submittedName>
</protein>